<keyword evidence="3" id="KW-1185">Reference proteome</keyword>
<proteinExistence type="predicted"/>
<comment type="caution">
    <text evidence="2">The sequence shown here is derived from an EMBL/GenBank/DDBJ whole genome shotgun (WGS) entry which is preliminary data.</text>
</comment>
<dbReference type="AlphaFoldDB" id="A0A2N6JWT8"/>
<keyword evidence="1" id="KW-1133">Transmembrane helix</keyword>
<sequence>MHYLPIAFESNMVSMPILLAMKILIFRIIAALLPLELAGLLSWKTFFVGLLVSTSDYSPD</sequence>
<keyword evidence="1" id="KW-0472">Membrane</keyword>
<evidence type="ECO:0000313" key="3">
    <source>
        <dbReference type="Proteomes" id="UP000235036"/>
    </source>
</evidence>
<feature type="transmembrane region" description="Helical" evidence="1">
    <location>
        <begin position="12"/>
        <end position="35"/>
    </location>
</feature>
<reference evidence="2 3" key="1">
    <citation type="submission" date="2017-08" db="EMBL/GenBank/DDBJ databases">
        <title>Genomes of Fischerella (Mastigocladus) sp. strains.</title>
        <authorList>
            <person name="Miller S.R."/>
        </authorList>
    </citation>
    <scope>NUCLEOTIDE SEQUENCE [LARGE SCALE GENOMIC DNA]</scope>
    <source>
        <strain evidence="2 3">CCMEE 5323</strain>
    </source>
</reference>
<gene>
    <name evidence="2" type="ORF">CEN44_24340</name>
</gene>
<protein>
    <submittedName>
        <fullName evidence="2">Uncharacterized protein</fullName>
    </submittedName>
</protein>
<evidence type="ECO:0000256" key="1">
    <source>
        <dbReference type="SAM" id="Phobius"/>
    </source>
</evidence>
<organism evidence="2 3">
    <name type="scientific">Fischerella muscicola CCMEE 5323</name>
    <dbReference type="NCBI Taxonomy" id="2019572"/>
    <lineage>
        <taxon>Bacteria</taxon>
        <taxon>Bacillati</taxon>
        <taxon>Cyanobacteriota</taxon>
        <taxon>Cyanophyceae</taxon>
        <taxon>Nostocales</taxon>
        <taxon>Hapalosiphonaceae</taxon>
        <taxon>Fischerella</taxon>
    </lineage>
</organism>
<evidence type="ECO:0000313" key="2">
    <source>
        <dbReference type="EMBL" id="PLZ84622.1"/>
    </source>
</evidence>
<dbReference type="RefSeq" id="WP_016867390.1">
    <property type="nucleotide sequence ID" value="NZ_CAWNVR010000716.1"/>
</dbReference>
<keyword evidence="1" id="KW-0812">Transmembrane</keyword>
<name>A0A2N6JWT8_FISMU</name>
<dbReference type="Proteomes" id="UP000235036">
    <property type="component" value="Unassembled WGS sequence"/>
</dbReference>
<accession>A0A2N6JWT8</accession>
<dbReference type="EMBL" id="NRQW01000578">
    <property type="protein sequence ID" value="PLZ84622.1"/>
    <property type="molecule type" value="Genomic_DNA"/>
</dbReference>